<evidence type="ECO:0000259" key="1">
    <source>
        <dbReference type="PROSITE" id="PS50835"/>
    </source>
</evidence>
<organism evidence="2 3">
    <name type="scientific">Nothobranchius furzeri</name>
    <name type="common">Turquoise killifish</name>
    <dbReference type="NCBI Taxonomy" id="105023"/>
    <lineage>
        <taxon>Eukaryota</taxon>
        <taxon>Metazoa</taxon>
        <taxon>Chordata</taxon>
        <taxon>Craniata</taxon>
        <taxon>Vertebrata</taxon>
        <taxon>Euteleostomi</taxon>
        <taxon>Actinopterygii</taxon>
        <taxon>Neopterygii</taxon>
        <taxon>Teleostei</taxon>
        <taxon>Neoteleostei</taxon>
        <taxon>Acanthomorphata</taxon>
        <taxon>Ovalentaria</taxon>
        <taxon>Atherinomorphae</taxon>
        <taxon>Cyprinodontiformes</taxon>
        <taxon>Nothobranchiidae</taxon>
        <taxon>Nothobranchius</taxon>
    </lineage>
</organism>
<dbReference type="SMART" id="SM00408">
    <property type="entry name" value="IGc2"/>
    <property type="match status" value="1"/>
</dbReference>
<feature type="domain" description="Ig-like" evidence="1">
    <location>
        <begin position="18"/>
        <end position="106"/>
    </location>
</feature>
<dbReference type="Gene3D" id="2.60.40.10">
    <property type="entry name" value="Immunoglobulins"/>
    <property type="match status" value="1"/>
</dbReference>
<dbReference type="GeneTree" id="ENSGT01110000267173"/>
<dbReference type="SMART" id="SM00409">
    <property type="entry name" value="IG"/>
    <property type="match status" value="1"/>
</dbReference>
<accession>A0A8C6LD64</accession>
<sequence>MVAITNDCLPLSLCASVPPVFKQKINPVDINAGDQAKFVCETEEAPNVTFKWYKSGIEIRQIKYKITFKNGAASLEILDLLVADSGTYTCEVSNNAGSDSCSTIVAVKGVHSDNNWNLLTSRGWIGGFKHQRVPEHGHSCSSPLPLGMRQKYVMMSNGTLTFSPKLTCFHISTCHVVL</sequence>
<dbReference type="PANTHER" id="PTHR47633">
    <property type="entry name" value="IMMUNOGLOBULIN"/>
    <property type="match status" value="1"/>
</dbReference>
<dbReference type="InterPro" id="IPR036179">
    <property type="entry name" value="Ig-like_dom_sf"/>
</dbReference>
<dbReference type="Ensembl" id="ENSNFUT00015016606.1">
    <property type="protein sequence ID" value="ENSNFUP00015015854.1"/>
    <property type="gene ID" value="ENSNFUG00015007617.1"/>
</dbReference>
<dbReference type="InterPro" id="IPR013783">
    <property type="entry name" value="Ig-like_fold"/>
</dbReference>
<name>A0A8C6LD64_NOTFU</name>
<dbReference type="InterPro" id="IPR013098">
    <property type="entry name" value="Ig_I-set"/>
</dbReference>
<reference evidence="2" key="2">
    <citation type="submission" date="2025-08" db="UniProtKB">
        <authorList>
            <consortium name="Ensembl"/>
        </authorList>
    </citation>
    <scope>IDENTIFICATION</scope>
</reference>
<dbReference type="SUPFAM" id="SSF48726">
    <property type="entry name" value="Immunoglobulin"/>
    <property type="match status" value="1"/>
</dbReference>
<evidence type="ECO:0000313" key="3">
    <source>
        <dbReference type="Proteomes" id="UP000694548"/>
    </source>
</evidence>
<dbReference type="Proteomes" id="UP000694548">
    <property type="component" value="Chromosome sgr08"/>
</dbReference>
<dbReference type="InterPro" id="IPR003599">
    <property type="entry name" value="Ig_sub"/>
</dbReference>
<dbReference type="FunFam" id="2.60.40.10:FF:000022">
    <property type="entry name" value="Cardiac titin"/>
    <property type="match status" value="1"/>
</dbReference>
<reference evidence="2" key="1">
    <citation type="submission" date="2014-08" db="EMBL/GenBank/DDBJ databases">
        <authorList>
            <person name="Senf B."/>
            <person name="Petzold A."/>
            <person name="Downie B.R."/>
            <person name="Koch P."/>
            <person name="Platzer M."/>
        </authorList>
    </citation>
    <scope>NUCLEOTIDE SEQUENCE [LARGE SCALE GENOMIC DNA]</scope>
    <source>
        <strain evidence="2">GRZ</strain>
    </source>
</reference>
<reference evidence="2" key="3">
    <citation type="submission" date="2025-09" db="UniProtKB">
        <authorList>
            <consortium name="Ensembl"/>
        </authorList>
    </citation>
    <scope>IDENTIFICATION</scope>
</reference>
<proteinExistence type="predicted"/>
<keyword evidence="3" id="KW-1185">Reference proteome</keyword>
<dbReference type="InterPro" id="IPR003598">
    <property type="entry name" value="Ig_sub2"/>
</dbReference>
<evidence type="ECO:0000313" key="2">
    <source>
        <dbReference type="Ensembl" id="ENSNFUP00015015854.1"/>
    </source>
</evidence>
<dbReference type="Pfam" id="PF07679">
    <property type="entry name" value="I-set"/>
    <property type="match status" value="1"/>
</dbReference>
<dbReference type="PROSITE" id="PS50835">
    <property type="entry name" value="IG_LIKE"/>
    <property type="match status" value="1"/>
</dbReference>
<dbReference type="AlphaFoldDB" id="A0A8C6LD64"/>
<dbReference type="InterPro" id="IPR007110">
    <property type="entry name" value="Ig-like_dom"/>
</dbReference>
<protein>
    <recommendedName>
        <fullName evidence="1">Ig-like domain-containing protein</fullName>
    </recommendedName>
</protein>